<dbReference type="Gene3D" id="3.30.1140.40">
    <property type="entry name" value="Tctex-1"/>
    <property type="match status" value="1"/>
</dbReference>
<name>A0A813SIW9_ADIRI</name>
<dbReference type="InterPro" id="IPR005334">
    <property type="entry name" value="Tctex-1-like"/>
</dbReference>
<evidence type="ECO:0000256" key="1">
    <source>
        <dbReference type="ARBA" id="ARBA00005361"/>
    </source>
</evidence>
<sequence length="104" mass="12036">MDLVRNIVESVLNRKRYNEQMADQWTQQIIHSCQQSLTDIQQSFRTIVSAVIVPKKIDNVHMGNGCLWDFGIDGSTIVEWENEWMYCVVSIFAISPFVTVQQVN</sequence>
<accession>A0A813SIW9</accession>
<dbReference type="Proteomes" id="UP000663852">
    <property type="component" value="Unassembled WGS sequence"/>
</dbReference>
<dbReference type="EMBL" id="CAJNOR010000100">
    <property type="protein sequence ID" value="CAF0796229.1"/>
    <property type="molecule type" value="Genomic_DNA"/>
</dbReference>
<comment type="similarity">
    <text evidence="1">Belongs to the dynein light chain Tctex-type family.</text>
</comment>
<dbReference type="OrthoDB" id="10059120at2759"/>
<proteinExistence type="inferred from homology"/>
<dbReference type="Proteomes" id="UP000663828">
    <property type="component" value="Unassembled WGS sequence"/>
</dbReference>
<dbReference type="GO" id="GO:0005868">
    <property type="term" value="C:cytoplasmic dynein complex"/>
    <property type="evidence" value="ECO:0007669"/>
    <property type="project" value="TreeGrafter"/>
</dbReference>
<comment type="caution">
    <text evidence="2">The sequence shown here is derived from an EMBL/GenBank/DDBJ whole genome shotgun (WGS) entry which is preliminary data.</text>
</comment>
<dbReference type="PANTHER" id="PTHR21255">
    <property type="entry name" value="T-COMPLEX-ASSOCIATED-TESTIS-EXPRESSED 1/ DYNEIN LIGHT CHAIN"/>
    <property type="match status" value="1"/>
</dbReference>
<dbReference type="InterPro" id="IPR038586">
    <property type="entry name" value="Tctex-1-like_sf"/>
</dbReference>
<dbReference type="CDD" id="cd21455">
    <property type="entry name" value="DLC-like_DYNLT1_DYNLT3"/>
    <property type="match status" value="1"/>
</dbReference>
<evidence type="ECO:0000313" key="3">
    <source>
        <dbReference type="EMBL" id="CAF0821567.1"/>
    </source>
</evidence>
<gene>
    <name evidence="3" type="ORF">EDS130_LOCUS5882</name>
    <name evidence="2" type="ORF">XAT740_LOCUS2739</name>
</gene>
<dbReference type="AlphaFoldDB" id="A0A813SIW9"/>
<dbReference type="Pfam" id="PF03645">
    <property type="entry name" value="Tctex-1"/>
    <property type="match status" value="1"/>
</dbReference>
<evidence type="ECO:0000313" key="4">
    <source>
        <dbReference type="Proteomes" id="UP000663828"/>
    </source>
</evidence>
<dbReference type="GO" id="GO:0007018">
    <property type="term" value="P:microtubule-based movement"/>
    <property type="evidence" value="ECO:0007669"/>
    <property type="project" value="TreeGrafter"/>
</dbReference>
<reference evidence="2" key="1">
    <citation type="submission" date="2021-02" db="EMBL/GenBank/DDBJ databases">
        <authorList>
            <person name="Nowell W R."/>
        </authorList>
    </citation>
    <scope>NUCLEOTIDE SEQUENCE</scope>
</reference>
<dbReference type="EMBL" id="CAJNOJ010000016">
    <property type="protein sequence ID" value="CAF0821567.1"/>
    <property type="molecule type" value="Genomic_DNA"/>
</dbReference>
<dbReference type="GO" id="GO:0045505">
    <property type="term" value="F:dynein intermediate chain binding"/>
    <property type="evidence" value="ECO:0007669"/>
    <property type="project" value="TreeGrafter"/>
</dbReference>
<keyword evidence="4" id="KW-1185">Reference proteome</keyword>
<dbReference type="GO" id="GO:0005737">
    <property type="term" value="C:cytoplasm"/>
    <property type="evidence" value="ECO:0007669"/>
    <property type="project" value="TreeGrafter"/>
</dbReference>
<evidence type="ECO:0000313" key="2">
    <source>
        <dbReference type="EMBL" id="CAF0796229.1"/>
    </source>
</evidence>
<protein>
    <submittedName>
        <fullName evidence="2">Uncharacterized protein</fullName>
    </submittedName>
</protein>
<organism evidence="2 4">
    <name type="scientific">Adineta ricciae</name>
    <name type="common">Rotifer</name>
    <dbReference type="NCBI Taxonomy" id="249248"/>
    <lineage>
        <taxon>Eukaryota</taxon>
        <taxon>Metazoa</taxon>
        <taxon>Spiralia</taxon>
        <taxon>Gnathifera</taxon>
        <taxon>Rotifera</taxon>
        <taxon>Eurotatoria</taxon>
        <taxon>Bdelloidea</taxon>
        <taxon>Adinetida</taxon>
        <taxon>Adinetidae</taxon>
        <taxon>Adineta</taxon>
    </lineage>
</organism>
<dbReference type="PANTHER" id="PTHR21255:SF4">
    <property type="entry name" value="DYNEIN LIGHT CHAIN TCTEX-TYPE"/>
    <property type="match status" value="1"/>
</dbReference>